<proteinExistence type="predicted"/>
<evidence type="ECO:0000313" key="2">
    <source>
        <dbReference type="Proteomes" id="UP000523388"/>
    </source>
</evidence>
<dbReference type="RefSeq" id="WP_033559377.1">
    <property type="nucleotide sequence ID" value="NZ_AP024124.1"/>
</dbReference>
<sequence>MALVQKKTLNELATNTNDNFFGERFSAGDAVPHSGIYKCTKCNREVTVNAHSRDNTFLPYYPESTCKSPMWKPYVIADTKAEW</sequence>
<comment type="caution">
    <text evidence="1">The sequence shown here is derived from an EMBL/GenBank/DDBJ whole genome shotgun (WGS) entry which is preliminary data.</text>
</comment>
<name>A0A8S7BHM3_ECOLX</name>
<organism evidence="1 2">
    <name type="scientific">Escherichia coli</name>
    <dbReference type="NCBI Taxonomy" id="562"/>
    <lineage>
        <taxon>Bacteria</taxon>
        <taxon>Pseudomonadati</taxon>
        <taxon>Pseudomonadota</taxon>
        <taxon>Gammaproteobacteria</taxon>
        <taxon>Enterobacterales</taxon>
        <taxon>Enterobacteriaceae</taxon>
        <taxon>Escherichia</taxon>
    </lineage>
</organism>
<dbReference type="Proteomes" id="UP000523388">
    <property type="component" value="Unassembled WGS sequence"/>
</dbReference>
<gene>
    <name evidence="1" type="ORF">C1Q91_004967</name>
</gene>
<accession>A0A8S7BHM3</accession>
<dbReference type="AlphaFoldDB" id="A0A8S7BHM3"/>
<protein>
    <submittedName>
        <fullName evidence="1">Protein L</fullName>
    </submittedName>
</protein>
<reference evidence="1 2" key="1">
    <citation type="submission" date="2018-08" db="EMBL/GenBank/DDBJ databases">
        <authorList>
            <consortium name="GenomeTrakr network: Whole genome sequencing for foodborne pathogen traceback"/>
        </authorList>
    </citation>
    <scope>NUCLEOTIDE SEQUENCE [LARGE SCALE GENOMIC DNA]</scope>
    <source>
        <strain evidence="1 2">AZ-TG102963</strain>
    </source>
</reference>
<evidence type="ECO:0000313" key="1">
    <source>
        <dbReference type="EMBL" id="EFA9848453.1"/>
    </source>
</evidence>
<dbReference type="EMBL" id="AASCJS010000053">
    <property type="protein sequence ID" value="EFA9848453.1"/>
    <property type="molecule type" value="Genomic_DNA"/>
</dbReference>